<evidence type="ECO:0000256" key="1">
    <source>
        <dbReference type="SAM" id="MobiDB-lite"/>
    </source>
</evidence>
<name>A0AAV0F1E6_9ASTE</name>
<evidence type="ECO:0000313" key="3">
    <source>
        <dbReference type="Proteomes" id="UP001152523"/>
    </source>
</evidence>
<feature type="compositionally biased region" description="Basic and acidic residues" evidence="1">
    <location>
        <begin position="168"/>
        <end position="177"/>
    </location>
</feature>
<reference evidence="2" key="1">
    <citation type="submission" date="2022-07" db="EMBL/GenBank/DDBJ databases">
        <authorList>
            <person name="Macas J."/>
            <person name="Novak P."/>
            <person name="Neumann P."/>
        </authorList>
    </citation>
    <scope>NUCLEOTIDE SEQUENCE</scope>
</reference>
<keyword evidence="3" id="KW-1185">Reference proteome</keyword>
<proteinExistence type="predicted"/>
<dbReference type="Proteomes" id="UP001152523">
    <property type="component" value="Unassembled WGS sequence"/>
</dbReference>
<comment type="caution">
    <text evidence="2">The sequence shown here is derived from an EMBL/GenBank/DDBJ whole genome shotgun (WGS) entry which is preliminary data.</text>
</comment>
<evidence type="ECO:0000313" key="2">
    <source>
        <dbReference type="EMBL" id="CAH9129293.1"/>
    </source>
</evidence>
<protein>
    <submittedName>
        <fullName evidence="2">Uncharacterized protein</fullName>
    </submittedName>
</protein>
<sequence length="190" mass="21316">MDIVKSIRAYYLNIRNCISPPPPPKPNEENLTFMTCLFKVDTNSPGWHKAIIAILRSNKGGRSFKMSQSGEIMVTGTGDLNLLLKMLKKTEKSTELVWVQSGLCSSNLFLINDNGQLGPPGPFGLQPSNQPAHFHSQYDFNGFFSTIPPPQPPHAYHLPPPLNTTYGVDRDRSDLQHGRRPFRPNNQGRF</sequence>
<feature type="region of interest" description="Disordered" evidence="1">
    <location>
        <begin position="161"/>
        <end position="190"/>
    </location>
</feature>
<organism evidence="2 3">
    <name type="scientific">Cuscuta epithymum</name>
    <dbReference type="NCBI Taxonomy" id="186058"/>
    <lineage>
        <taxon>Eukaryota</taxon>
        <taxon>Viridiplantae</taxon>
        <taxon>Streptophyta</taxon>
        <taxon>Embryophyta</taxon>
        <taxon>Tracheophyta</taxon>
        <taxon>Spermatophyta</taxon>
        <taxon>Magnoliopsida</taxon>
        <taxon>eudicotyledons</taxon>
        <taxon>Gunneridae</taxon>
        <taxon>Pentapetalae</taxon>
        <taxon>asterids</taxon>
        <taxon>lamiids</taxon>
        <taxon>Solanales</taxon>
        <taxon>Convolvulaceae</taxon>
        <taxon>Cuscuteae</taxon>
        <taxon>Cuscuta</taxon>
        <taxon>Cuscuta subgen. Cuscuta</taxon>
    </lineage>
</organism>
<dbReference type="AlphaFoldDB" id="A0AAV0F1E6"/>
<gene>
    <name evidence="2" type="ORF">CEPIT_LOCUS29734</name>
</gene>
<accession>A0AAV0F1E6</accession>
<dbReference type="EMBL" id="CAMAPF010000955">
    <property type="protein sequence ID" value="CAH9129293.1"/>
    <property type="molecule type" value="Genomic_DNA"/>
</dbReference>